<accession>A0A1N6M8T4</accession>
<evidence type="ECO:0000256" key="1">
    <source>
        <dbReference type="SAM" id="Phobius"/>
    </source>
</evidence>
<feature type="transmembrane region" description="Helical" evidence="1">
    <location>
        <begin position="35"/>
        <end position="53"/>
    </location>
</feature>
<dbReference type="EMBL" id="FSSB01000021">
    <property type="protein sequence ID" value="SIO95766.1"/>
    <property type="molecule type" value="Genomic_DNA"/>
</dbReference>
<evidence type="ECO:0000313" key="2">
    <source>
        <dbReference type="EMBL" id="SIO95766.1"/>
    </source>
</evidence>
<keyword evidence="1" id="KW-1133">Transmembrane helix</keyword>
<dbReference type="OrthoDB" id="5874113at2"/>
<evidence type="ECO:0000313" key="3">
    <source>
        <dbReference type="Proteomes" id="UP000184774"/>
    </source>
</evidence>
<gene>
    <name evidence="2" type="ORF">VSP9026_03518</name>
</gene>
<keyword evidence="1" id="KW-0472">Membrane</keyword>
<sequence>MTLRKTSGALCALFILSYGALNAWGTWGDIVEKTLAFFTITSIFFVIIALFGIFRGQLNLKEIELKIIACSFPVITLLEHVYPLIKYSDQKKDPDWLFSLGMDFSISVLVFYILWSNLKKCQ</sequence>
<dbReference type="RefSeq" id="WP_074374245.1">
    <property type="nucleotide sequence ID" value="NZ_AP024907.1"/>
</dbReference>
<feature type="transmembrane region" description="Helical" evidence="1">
    <location>
        <begin position="97"/>
        <end position="115"/>
    </location>
</feature>
<dbReference type="Proteomes" id="UP000184774">
    <property type="component" value="Unassembled WGS sequence"/>
</dbReference>
<keyword evidence="1" id="KW-0812">Transmembrane</keyword>
<protein>
    <submittedName>
        <fullName evidence="2">Uncharacterized protein</fullName>
    </submittedName>
</protein>
<proteinExistence type="predicted"/>
<reference evidence="2 3" key="1">
    <citation type="submission" date="2016-12" db="EMBL/GenBank/DDBJ databases">
        <authorList>
            <person name="Song W.-J."/>
            <person name="Kurnit D.M."/>
        </authorList>
    </citation>
    <scope>NUCLEOTIDE SEQUENCE [LARGE SCALE GENOMIC DNA]</scope>
    <source>
        <strain evidence="2 3">CECT 9026</strain>
    </source>
</reference>
<organism evidence="2 3">
    <name type="scientific">Vibrio spartinae</name>
    <dbReference type="NCBI Taxonomy" id="1918945"/>
    <lineage>
        <taxon>Bacteria</taxon>
        <taxon>Pseudomonadati</taxon>
        <taxon>Pseudomonadota</taxon>
        <taxon>Gammaproteobacteria</taxon>
        <taxon>Vibrionales</taxon>
        <taxon>Vibrionaceae</taxon>
        <taxon>Vibrio</taxon>
    </lineage>
</organism>
<feature type="transmembrane region" description="Helical" evidence="1">
    <location>
        <begin position="65"/>
        <end position="85"/>
    </location>
</feature>
<dbReference type="AlphaFoldDB" id="A0A1N6M8T4"/>
<name>A0A1N6M8T4_9VIBR</name>